<reference evidence="1 2" key="1">
    <citation type="submission" date="2018-02" db="EMBL/GenBank/DDBJ databases">
        <title>Draft genome sequence of Streptococcus oricebi CCUG 70868T type strain.</title>
        <authorList>
            <person name="Mendez V."/>
            <person name="Salva-Serra F."/>
            <person name="Jaen-Luchoro D."/>
            <person name="Gonzales-Siles L."/>
            <person name="Karlsson R."/>
            <person name="Engstrom-Jakobsson H."/>
            <person name="Busquets A."/>
            <person name="Gomila M."/>
            <person name="Pineiro-Iglesias B."/>
            <person name="Bennasar-Figueras A."/>
            <person name="Seeger M."/>
            <person name="Moore E."/>
        </authorList>
    </citation>
    <scope>NUCLEOTIDE SEQUENCE [LARGE SCALE GENOMIC DNA]</scope>
    <source>
        <strain evidence="1 2">CCUG 70868</strain>
    </source>
</reference>
<name>A0ABS5B4U4_9STRE</name>
<evidence type="ECO:0000313" key="2">
    <source>
        <dbReference type="Proteomes" id="UP001519296"/>
    </source>
</evidence>
<dbReference type="RefSeq" id="WP_209628345.1">
    <property type="nucleotide sequence ID" value="NZ_PRDG01000004.1"/>
</dbReference>
<gene>
    <name evidence="1" type="ORF">C4K46_07865</name>
</gene>
<dbReference type="Proteomes" id="UP001519296">
    <property type="component" value="Unassembled WGS sequence"/>
</dbReference>
<dbReference type="EMBL" id="PRDG01000004">
    <property type="protein sequence ID" value="MBP2623851.1"/>
    <property type="molecule type" value="Genomic_DNA"/>
</dbReference>
<protein>
    <submittedName>
        <fullName evidence="1">Uncharacterized protein</fullName>
    </submittedName>
</protein>
<organism evidence="1 2">
    <name type="scientific">Streptococcus oricebi</name>
    <dbReference type="NCBI Taxonomy" id="1547447"/>
    <lineage>
        <taxon>Bacteria</taxon>
        <taxon>Bacillati</taxon>
        <taxon>Bacillota</taxon>
        <taxon>Bacilli</taxon>
        <taxon>Lactobacillales</taxon>
        <taxon>Streptococcaceae</taxon>
        <taxon>Streptococcus</taxon>
    </lineage>
</organism>
<sequence length="219" mass="26018">MMTFSLEALYALHIFNEYSDDLFLLPLPHQEGKSRLDDLRRTLEQGYQDLAAMGLIVDHKPSQACAYYGAFLKGYHRAYYHCQVDNNYFCAQETDSNKWNSIVIKKIGDNRYVLENLHSLIFLAHLKEIHPLLEDLEKKRKNYAYYTWEPFSSFRLQTYYRNREALHLQTFRRRELIKDSLFFEAPSGIYEFDYSKEMIRSLSGSELRDLVIADLKVRV</sequence>
<evidence type="ECO:0000313" key="1">
    <source>
        <dbReference type="EMBL" id="MBP2623851.1"/>
    </source>
</evidence>
<accession>A0ABS5B4U4</accession>
<comment type="caution">
    <text evidence="1">The sequence shown here is derived from an EMBL/GenBank/DDBJ whole genome shotgun (WGS) entry which is preliminary data.</text>
</comment>
<proteinExistence type="predicted"/>
<keyword evidence="2" id="KW-1185">Reference proteome</keyword>